<proteinExistence type="predicted"/>
<reference evidence="2 3" key="1">
    <citation type="submission" date="2017-05" db="EMBL/GenBank/DDBJ databases">
        <title>Acinetobacter populi ANC 5415 (= PBJ7), whole genome shotgun sequencing project.</title>
        <authorList>
            <person name="Nemec A."/>
            <person name="Radolfova-Krizova L."/>
        </authorList>
    </citation>
    <scope>NUCLEOTIDE SEQUENCE [LARGE SCALE GENOMIC DNA]</scope>
    <source>
        <strain evidence="2 3">PBJ7</strain>
    </source>
</reference>
<dbReference type="Proteomes" id="UP000196536">
    <property type="component" value="Unassembled WGS sequence"/>
</dbReference>
<protein>
    <recommendedName>
        <fullName evidence="1">Integrase catalytic domain-containing protein</fullName>
    </recommendedName>
</protein>
<dbReference type="EMBL" id="NEXX01000002">
    <property type="protein sequence ID" value="OUY07664.1"/>
    <property type="molecule type" value="Genomic_DNA"/>
</dbReference>
<dbReference type="AlphaFoldDB" id="A0A1Z9YZN6"/>
<evidence type="ECO:0000313" key="2">
    <source>
        <dbReference type="EMBL" id="OUY07664.1"/>
    </source>
</evidence>
<sequence length="50" mass="6004">MSYIKAHVVHGIVFTTRKEANTVLFEYIEIYNNRIRRHSTNDYLSPKTFE</sequence>
<comment type="caution">
    <text evidence="2">The sequence shown here is derived from an EMBL/GenBank/DDBJ whole genome shotgun (WGS) entry which is preliminary data.</text>
</comment>
<name>A0A1Z9YZN6_9GAMM</name>
<organism evidence="2 3">
    <name type="scientific">Acinetobacter populi</name>
    <dbReference type="NCBI Taxonomy" id="1582270"/>
    <lineage>
        <taxon>Bacteria</taxon>
        <taxon>Pseudomonadati</taxon>
        <taxon>Pseudomonadota</taxon>
        <taxon>Gammaproteobacteria</taxon>
        <taxon>Moraxellales</taxon>
        <taxon>Moraxellaceae</taxon>
        <taxon>Acinetobacter</taxon>
    </lineage>
</organism>
<dbReference type="Pfam" id="PF13333">
    <property type="entry name" value="rve_2"/>
    <property type="match status" value="1"/>
</dbReference>
<gene>
    <name evidence="2" type="ORF">CAP51_07945</name>
</gene>
<evidence type="ECO:0000313" key="3">
    <source>
        <dbReference type="Proteomes" id="UP000196536"/>
    </source>
</evidence>
<feature type="domain" description="Integrase catalytic" evidence="1">
    <location>
        <begin position="5"/>
        <end position="50"/>
    </location>
</feature>
<dbReference type="InterPro" id="IPR001584">
    <property type="entry name" value="Integrase_cat-core"/>
</dbReference>
<evidence type="ECO:0000259" key="1">
    <source>
        <dbReference type="Pfam" id="PF13333"/>
    </source>
</evidence>
<keyword evidence="3" id="KW-1185">Reference proteome</keyword>
<accession>A0A1Z9YZN6</accession>
<dbReference type="GO" id="GO:0015074">
    <property type="term" value="P:DNA integration"/>
    <property type="evidence" value="ECO:0007669"/>
    <property type="project" value="InterPro"/>
</dbReference>